<dbReference type="NCBIfam" id="TIGR00756">
    <property type="entry name" value="PPR"/>
    <property type="match status" value="7"/>
</dbReference>
<dbReference type="InterPro" id="IPR002885">
    <property type="entry name" value="PPR_rpt"/>
</dbReference>
<feature type="repeat" description="PPR" evidence="3">
    <location>
        <begin position="487"/>
        <end position="521"/>
    </location>
</feature>
<feature type="compositionally biased region" description="Pro residues" evidence="4">
    <location>
        <begin position="7"/>
        <end position="18"/>
    </location>
</feature>
<dbReference type="FunFam" id="1.25.40.10:FF:000205">
    <property type="entry name" value="Pentatricopeptide repeat-containing protein, mitochondrial"/>
    <property type="match status" value="1"/>
</dbReference>
<dbReference type="PANTHER" id="PTHR47926">
    <property type="entry name" value="PENTATRICOPEPTIDE REPEAT-CONTAINING PROTEIN"/>
    <property type="match status" value="1"/>
</dbReference>
<keyword evidence="1" id="KW-0677">Repeat</keyword>
<dbReference type="FunFam" id="1.25.40.10:FF:000380">
    <property type="entry name" value="Pentatricopeptide repeat-containing protein, chloroplastic"/>
    <property type="match status" value="1"/>
</dbReference>
<dbReference type="Proteomes" id="UP000327013">
    <property type="component" value="Chromosome 1"/>
</dbReference>
<dbReference type="InterPro" id="IPR046960">
    <property type="entry name" value="PPR_At4g14850-like_plant"/>
</dbReference>
<organism evidence="5 6">
    <name type="scientific">Carpinus fangiana</name>
    <dbReference type="NCBI Taxonomy" id="176857"/>
    <lineage>
        <taxon>Eukaryota</taxon>
        <taxon>Viridiplantae</taxon>
        <taxon>Streptophyta</taxon>
        <taxon>Embryophyta</taxon>
        <taxon>Tracheophyta</taxon>
        <taxon>Spermatophyta</taxon>
        <taxon>Magnoliopsida</taxon>
        <taxon>eudicotyledons</taxon>
        <taxon>Gunneridae</taxon>
        <taxon>Pentapetalae</taxon>
        <taxon>rosids</taxon>
        <taxon>fabids</taxon>
        <taxon>Fagales</taxon>
        <taxon>Betulaceae</taxon>
        <taxon>Carpinus</taxon>
    </lineage>
</organism>
<dbReference type="PROSITE" id="PS51375">
    <property type="entry name" value="PPR"/>
    <property type="match status" value="8"/>
</dbReference>
<feature type="repeat" description="PPR" evidence="3">
    <location>
        <begin position="250"/>
        <end position="284"/>
    </location>
</feature>
<proteinExistence type="inferred from homology"/>
<dbReference type="GO" id="GO:0005739">
    <property type="term" value="C:mitochondrion"/>
    <property type="evidence" value="ECO:0007669"/>
    <property type="project" value="UniProtKB-ARBA"/>
</dbReference>
<feature type="repeat" description="PPR" evidence="3">
    <location>
        <begin position="149"/>
        <end position="183"/>
    </location>
</feature>
<dbReference type="OrthoDB" id="185373at2759"/>
<sequence>MASLAVTPPPNPQFPPFKPSKATNSQKFTPTHLTKLQEDAKNHQILYKSYFHQISSLCKEGQVQEAVNLLGEMELRNLQVGPEMYGELLQGCVYERALFTGQQIHSRIVKNGDLFSRNEYIQTKLVIFYAKCDVSEAANRSFRRLRVQNVFSWAAIIGLQCRMGFSEEALMGFCEMAEYGVLPDNFVLPNALKACGALGWIGFGKGVHGYLVKMGFGGCVFVASSLVDMYGKCGIVEDGRKVFDGILDRNVVAWNSMIVSYVQNGMNKEAIEVFYDMRVEGVEPTRVTVSSLLSASANVGTLEEGKQGHAIAVLGGLELDNILGSSIINFYFKVGLIEDAELVFSRMHEKDVVTWNLLICGYSQYGQVDKALNMCRQMRLENLRFDSVTLASLLSASSDISNMKLGKEAHCYCIRNNLESDVVVASSIVDMYAKCERIDYARQVFNSTIKRDLVLWNTMLAAYAELGQSGEALKLFYQMQLEGVPPNVISWNSVILGFLRNGQVNEAKDMFLQMRSLGVEPSLITWTTLISGMAQNAFANEAILVFQQMQEAGIKPNSICLVSALAACTDLAALRYGRAIHGYVTRHAIWLSIPIATSLVDMYAKCGVIDEAKWVFDMILSKELPLYNVMICAYALHGQALEAIALFKQLEEVGIEPDNITFTTVLSACSHAELVNEGIELFNHMVFELHMKPTMEHYGCVVNLLSRCGNFDDAFRLILTMPCKPDAHILGSLLSACRDCHEIELGDYLSKHLLELEPDNAGNYVALSNAYAASGRWDEVSYMRDLMKEKGLRKVPGCSWVQIGGELHVFVAGDKSHPKAGDIYTILALLGMEMHCTVNLPLFSDVEIQCS</sequence>
<reference evidence="5 6" key="1">
    <citation type="submission" date="2019-06" db="EMBL/GenBank/DDBJ databases">
        <title>A chromosomal-level reference genome of Carpinus fangiana (Coryloideae, Betulaceae).</title>
        <authorList>
            <person name="Yang X."/>
            <person name="Wang Z."/>
            <person name="Zhang L."/>
            <person name="Hao G."/>
            <person name="Liu J."/>
            <person name="Yang Y."/>
        </authorList>
    </citation>
    <scope>NUCLEOTIDE SEQUENCE [LARGE SCALE GENOMIC DNA]</scope>
    <source>
        <strain evidence="5">Cfa_2016G</strain>
        <tissue evidence="5">Leaf</tissue>
    </source>
</reference>
<dbReference type="SUPFAM" id="SSF48452">
    <property type="entry name" value="TPR-like"/>
    <property type="match status" value="1"/>
</dbReference>
<feature type="repeat" description="PPR" evidence="3">
    <location>
        <begin position="522"/>
        <end position="556"/>
    </location>
</feature>
<keyword evidence="6" id="KW-1185">Reference proteome</keyword>
<dbReference type="PANTHER" id="PTHR47926:SF386">
    <property type="entry name" value="PENTATRICOPEPTIDE REPEAT-CONTAINING PROTEIN"/>
    <property type="match status" value="1"/>
</dbReference>
<feature type="region of interest" description="Disordered" evidence="4">
    <location>
        <begin position="1"/>
        <end position="26"/>
    </location>
</feature>
<dbReference type="Pfam" id="PF13041">
    <property type="entry name" value="PPR_2"/>
    <property type="match status" value="4"/>
</dbReference>
<evidence type="ECO:0000256" key="1">
    <source>
        <dbReference type="ARBA" id="ARBA00022737"/>
    </source>
</evidence>
<evidence type="ECO:0008006" key="7">
    <source>
        <dbReference type="Google" id="ProtNLM"/>
    </source>
</evidence>
<dbReference type="AlphaFoldDB" id="A0A5N6QHJ8"/>
<dbReference type="InterPro" id="IPR011990">
    <property type="entry name" value="TPR-like_helical_dom_sf"/>
</dbReference>
<gene>
    <name evidence="5" type="ORF">FH972_003306</name>
</gene>
<dbReference type="InterPro" id="IPR046848">
    <property type="entry name" value="E_motif"/>
</dbReference>
<dbReference type="EMBL" id="CM017321">
    <property type="protein sequence ID" value="KAE7998798.1"/>
    <property type="molecule type" value="Genomic_DNA"/>
</dbReference>
<dbReference type="Gene3D" id="1.25.40.10">
    <property type="entry name" value="Tetratricopeptide repeat domain"/>
    <property type="match status" value="6"/>
</dbReference>
<protein>
    <recommendedName>
        <fullName evidence="7">Pentacotripeptide-repeat region of PRORP domain-containing protein</fullName>
    </recommendedName>
</protein>
<evidence type="ECO:0000313" key="5">
    <source>
        <dbReference type="EMBL" id="KAE7998798.1"/>
    </source>
</evidence>
<dbReference type="Pfam" id="PF01535">
    <property type="entry name" value="PPR"/>
    <property type="match status" value="5"/>
</dbReference>
<accession>A0A5N6QHJ8</accession>
<feature type="repeat" description="PPR" evidence="3">
    <location>
        <begin position="351"/>
        <end position="385"/>
    </location>
</feature>
<evidence type="ECO:0000256" key="4">
    <source>
        <dbReference type="SAM" id="MobiDB-lite"/>
    </source>
</evidence>
<dbReference type="GO" id="GO:0003723">
    <property type="term" value="F:RNA binding"/>
    <property type="evidence" value="ECO:0007669"/>
    <property type="project" value="InterPro"/>
</dbReference>
<evidence type="ECO:0000256" key="2">
    <source>
        <dbReference type="ARBA" id="ARBA00061659"/>
    </source>
</evidence>
<feature type="repeat" description="PPR" evidence="3">
    <location>
        <begin position="623"/>
        <end position="657"/>
    </location>
</feature>
<evidence type="ECO:0000256" key="3">
    <source>
        <dbReference type="PROSITE-ProRule" id="PRU00708"/>
    </source>
</evidence>
<dbReference type="GO" id="GO:0009451">
    <property type="term" value="P:RNA modification"/>
    <property type="evidence" value="ECO:0007669"/>
    <property type="project" value="InterPro"/>
</dbReference>
<feature type="repeat" description="PPR" evidence="3">
    <location>
        <begin position="452"/>
        <end position="486"/>
    </location>
</feature>
<dbReference type="FunFam" id="1.25.40.10:FF:000646">
    <property type="entry name" value="Pentatricopeptide repeat-containing protein, chloroplastic"/>
    <property type="match status" value="1"/>
</dbReference>
<dbReference type="FunFam" id="1.25.40.10:FF:000090">
    <property type="entry name" value="Pentatricopeptide repeat-containing protein, chloroplastic"/>
    <property type="match status" value="1"/>
</dbReference>
<comment type="similarity">
    <text evidence="2">Belongs to the PPR family. PCMP-E subfamily.</text>
</comment>
<feature type="repeat" description="PPR" evidence="3">
    <location>
        <begin position="760"/>
        <end position="794"/>
    </location>
</feature>
<evidence type="ECO:0000313" key="6">
    <source>
        <dbReference type="Proteomes" id="UP000327013"/>
    </source>
</evidence>
<name>A0A5N6QHJ8_9ROSI</name>
<dbReference type="FunFam" id="1.25.40.10:FF:000196">
    <property type="entry name" value="Pentatricopeptide repeat-containing protein At4g14850"/>
    <property type="match status" value="1"/>
</dbReference>
<dbReference type="Pfam" id="PF20431">
    <property type="entry name" value="E_motif"/>
    <property type="match status" value="1"/>
</dbReference>